<keyword evidence="3" id="KW-0808">Transferase</keyword>
<dbReference type="GO" id="GO:0005739">
    <property type="term" value="C:mitochondrion"/>
    <property type="evidence" value="ECO:0007669"/>
    <property type="project" value="TreeGrafter"/>
</dbReference>
<dbReference type="Gene3D" id="3.30.200.20">
    <property type="entry name" value="Phosphorylase Kinase, domain 1"/>
    <property type="match status" value="1"/>
</dbReference>
<accession>A0AAD7JLF9</accession>
<keyword evidence="4" id="KW-1185">Reference proteome</keyword>
<protein>
    <submittedName>
        <fullName evidence="3">Kinase-like domain-containing protein</fullName>
    </submittedName>
</protein>
<dbReference type="SUPFAM" id="SSF56112">
    <property type="entry name" value="Protein kinase-like (PK-like)"/>
    <property type="match status" value="1"/>
</dbReference>
<dbReference type="EMBL" id="JARJLG010000030">
    <property type="protein sequence ID" value="KAJ7767399.1"/>
    <property type="molecule type" value="Genomic_DNA"/>
</dbReference>
<proteinExistence type="predicted"/>
<dbReference type="InterPro" id="IPR011009">
    <property type="entry name" value="Kinase-like_dom_sf"/>
</dbReference>
<dbReference type="PANTHER" id="PTHR36091">
    <property type="entry name" value="ALTERED INHERITANCE OF MITOCHONDRIA PROTEIN 9, MITOCHONDRIAL"/>
    <property type="match status" value="1"/>
</dbReference>
<dbReference type="Pfam" id="PF01636">
    <property type="entry name" value="APH"/>
    <property type="match status" value="1"/>
</dbReference>
<feature type="region of interest" description="Disordered" evidence="1">
    <location>
        <begin position="390"/>
        <end position="410"/>
    </location>
</feature>
<dbReference type="InterPro" id="IPR002575">
    <property type="entry name" value="Aminoglycoside_PTrfase"/>
</dbReference>
<dbReference type="InterPro" id="IPR051035">
    <property type="entry name" value="Mito_inheritance_9"/>
</dbReference>
<organism evidence="3 4">
    <name type="scientific">Mycena maculata</name>
    <dbReference type="NCBI Taxonomy" id="230809"/>
    <lineage>
        <taxon>Eukaryota</taxon>
        <taxon>Fungi</taxon>
        <taxon>Dikarya</taxon>
        <taxon>Basidiomycota</taxon>
        <taxon>Agaricomycotina</taxon>
        <taxon>Agaricomycetes</taxon>
        <taxon>Agaricomycetidae</taxon>
        <taxon>Agaricales</taxon>
        <taxon>Marasmiineae</taxon>
        <taxon>Mycenaceae</taxon>
        <taxon>Mycena</taxon>
    </lineage>
</organism>
<dbReference type="GO" id="GO:0016301">
    <property type="term" value="F:kinase activity"/>
    <property type="evidence" value="ECO:0007669"/>
    <property type="project" value="UniProtKB-KW"/>
</dbReference>
<evidence type="ECO:0000313" key="3">
    <source>
        <dbReference type="EMBL" id="KAJ7767399.1"/>
    </source>
</evidence>
<dbReference type="PANTHER" id="PTHR36091:SF2">
    <property type="entry name" value="AMINOGLYCOSIDE PHOSPHOTRANSFERASE DOMAIN-CONTAINING PROTEIN"/>
    <property type="match status" value="1"/>
</dbReference>
<evidence type="ECO:0000259" key="2">
    <source>
        <dbReference type="Pfam" id="PF01636"/>
    </source>
</evidence>
<evidence type="ECO:0000313" key="4">
    <source>
        <dbReference type="Proteomes" id="UP001215280"/>
    </source>
</evidence>
<name>A0AAD7JLF9_9AGAR</name>
<comment type="caution">
    <text evidence="3">The sequence shown here is derived from an EMBL/GenBank/DDBJ whole genome shotgun (WGS) entry which is preliminary data.</text>
</comment>
<dbReference type="Proteomes" id="UP001215280">
    <property type="component" value="Unassembled WGS sequence"/>
</dbReference>
<reference evidence="3" key="1">
    <citation type="submission" date="2023-03" db="EMBL/GenBank/DDBJ databases">
        <title>Massive genome expansion in bonnet fungi (Mycena s.s.) driven by repeated elements and novel gene families across ecological guilds.</title>
        <authorList>
            <consortium name="Lawrence Berkeley National Laboratory"/>
            <person name="Harder C.B."/>
            <person name="Miyauchi S."/>
            <person name="Viragh M."/>
            <person name="Kuo A."/>
            <person name="Thoen E."/>
            <person name="Andreopoulos B."/>
            <person name="Lu D."/>
            <person name="Skrede I."/>
            <person name="Drula E."/>
            <person name="Henrissat B."/>
            <person name="Morin E."/>
            <person name="Kohler A."/>
            <person name="Barry K."/>
            <person name="LaButti K."/>
            <person name="Morin E."/>
            <person name="Salamov A."/>
            <person name="Lipzen A."/>
            <person name="Mereny Z."/>
            <person name="Hegedus B."/>
            <person name="Baldrian P."/>
            <person name="Stursova M."/>
            <person name="Weitz H."/>
            <person name="Taylor A."/>
            <person name="Grigoriev I.V."/>
            <person name="Nagy L.G."/>
            <person name="Martin F."/>
            <person name="Kauserud H."/>
        </authorList>
    </citation>
    <scope>NUCLEOTIDE SEQUENCE</scope>
    <source>
        <strain evidence="3">CBHHK188m</strain>
    </source>
</reference>
<sequence>MLCLGRARLVYNVLKAPVSLCLLYSSFSSSISTTRFVPRRTLSIMANSHKDLFEYTSGNWVYNDALRHKERRLAFDIDGLCRLAAESVNRTPADVVNLSKLAEGGFNRTFLITLRDDFKMVARIPYPITVPKFYAVASEVATLELLRSSGLPVPKIYGYSPESDNAAGTEYIFMQFVRGSKLSDVWPSLGEQEVISVVRQLTQLESVMMSLSFPAGGSLYFTKDLEKVATGLSIPLEDERFCIGPDTRLPLWYGRRSKLDVNRGPYLSAEAALVAGAHKELTYLKRFDQPLLPFRRERRAGYQYQEQSPSAHIENLNLYLLIASSLVPADPTLGRFCIRHPDLQQSNIVVSRSPDSDCQVVGLLDWQHTSILPTFLLAGVPQRLQNYDDPVSQSMTPPSLPEDFDDLDGPRRTRADEVYRDRLVHHHYVTSTEECNKLHYAAFTDPMYALRSRLFQHAGSPWEGETFELKLALIQATERWEALTGGGVPCPVEFDAEDRRETRKLNEVQVRADRFFETWQNMVGLGEEGWVPTEDYEDAVAFFKGRKEEALAGAKSAEERAEITGHWPWDDIDEEKYM</sequence>
<keyword evidence="3" id="KW-0418">Kinase</keyword>
<feature type="domain" description="Aminoglycoside phosphotransferase" evidence="2">
    <location>
        <begin position="100"/>
        <end position="370"/>
    </location>
</feature>
<gene>
    <name evidence="3" type="ORF">DFH07DRAFT_915595</name>
</gene>
<evidence type="ECO:0000256" key="1">
    <source>
        <dbReference type="SAM" id="MobiDB-lite"/>
    </source>
</evidence>
<dbReference type="AlphaFoldDB" id="A0AAD7JLF9"/>